<dbReference type="GO" id="GO:0003677">
    <property type="term" value="F:DNA binding"/>
    <property type="evidence" value="ECO:0007669"/>
    <property type="project" value="InterPro"/>
</dbReference>
<dbReference type="InterPro" id="IPR036162">
    <property type="entry name" value="Resolvase-like_N_sf"/>
</dbReference>
<organism evidence="4 5">
    <name type="scientific">Glaciibacter psychrotolerans</name>
    <dbReference type="NCBI Taxonomy" id="670054"/>
    <lineage>
        <taxon>Bacteria</taxon>
        <taxon>Bacillati</taxon>
        <taxon>Actinomycetota</taxon>
        <taxon>Actinomycetes</taxon>
        <taxon>Micrococcales</taxon>
        <taxon>Microbacteriaceae</taxon>
        <taxon>Glaciibacter</taxon>
    </lineage>
</organism>
<dbReference type="Pfam" id="PF13408">
    <property type="entry name" value="Zn_ribbon_recom"/>
    <property type="match status" value="1"/>
</dbReference>
<dbReference type="Gene3D" id="3.90.1750.20">
    <property type="entry name" value="Putative Large Serine Recombinase, Chain B, Domain 2"/>
    <property type="match status" value="1"/>
</dbReference>
<dbReference type="Gene3D" id="3.40.50.1390">
    <property type="entry name" value="Resolvase, N-terminal catalytic domain"/>
    <property type="match status" value="1"/>
</dbReference>
<dbReference type="EMBL" id="JACCFM010000001">
    <property type="protein sequence ID" value="NYJ18883.1"/>
    <property type="molecule type" value="Genomic_DNA"/>
</dbReference>
<dbReference type="AlphaFoldDB" id="A0A7Z0ECB0"/>
<dbReference type="InterPro" id="IPR011109">
    <property type="entry name" value="DNA_bind_recombinase_dom"/>
</dbReference>
<keyword evidence="5" id="KW-1185">Reference proteome</keyword>
<evidence type="ECO:0000259" key="3">
    <source>
        <dbReference type="PROSITE" id="PS51737"/>
    </source>
</evidence>
<dbReference type="SMART" id="SM00857">
    <property type="entry name" value="Resolvase"/>
    <property type="match status" value="1"/>
</dbReference>
<accession>A0A7Z0ECB0</accession>
<dbReference type="PANTHER" id="PTHR30461">
    <property type="entry name" value="DNA-INVERTASE FROM LAMBDOID PROPHAGE"/>
    <property type="match status" value="1"/>
</dbReference>
<feature type="domain" description="Recombinase" evidence="3">
    <location>
        <begin position="163"/>
        <end position="269"/>
    </location>
</feature>
<dbReference type="Pfam" id="PF00239">
    <property type="entry name" value="Resolvase"/>
    <property type="match status" value="1"/>
</dbReference>
<dbReference type="InterPro" id="IPR006119">
    <property type="entry name" value="Resolv_N"/>
</dbReference>
<protein>
    <submittedName>
        <fullName evidence="4">DNA invertase Pin-like site-specific DNA recombinase</fullName>
    </submittedName>
</protein>
<dbReference type="InterPro" id="IPR050639">
    <property type="entry name" value="SSR_resolvase"/>
</dbReference>
<dbReference type="GO" id="GO:0000150">
    <property type="term" value="F:DNA strand exchange activity"/>
    <property type="evidence" value="ECO:0007669"/>
    <property type="project" value="InterPro"/>
</dbReference>
<dbReference type="PANTHER" id="PTHR30461:SF23">
    <property type="entry name" value="DNA RECOMBINASE-RELATED"/>
    <property type="match status" value="1"/>
</dbReference>
<name>A0A7Z0ECB0_9MICO</name>
<dbReference type="CDD" id="cd00338">
    <property type="entry name" value="Ser_Recombinase"/>
    <property type="match status" value="1"/>
</dbReference>
<evidence type="ECO:0000313" key="5">
    <source>
        <dbReference type="Proteomes" id="UP000537260"/>
    </source>
</evidence>
<dbReference type="InterPro" id="IPR038109">
    <property type="entry name" value="DNA_bind_recomb_sf"/>
</dbReference>
<feature type="region of interest" description="Disordered" evidence="1">
    <location>
        <begin position="139"/>
        <end position="165"/>
    </location>
</feature>
<dbReference type="SUPFAM" id="SSF53041">
    <property type="entry name" value="Resolvase-like"/>
    <property type="match status" value="1"/>
</dbReference>
<evidence type="ECO:0000259" key="2">
    <source>
        <dbReference type="PROSITE" id="PS51736"/>
    </source>
</evidence>
<comment type="caution">
    <text evidence="4">The sequence shown here is derived from an EMBL/GenBank/DDBJ whole genome shotgun (WGS) entry which is preliminary data.</text>
</comment>
<gene>
    <name evidence="4" type="ORF">HNR05_000674</name>
</gene>
<proteinExistence type="predicted"/>
<reference evidence="4 5" key="1">
    <citation type="submission" date="2020-07" db="EMBL/GenBank/DDBJ databases">
        <title>Sequencing the genomes of 1000 actinobacteria strains.</title>
        <authorList>
            <person name="Klenk H.-P."/>
        </authorList>
    </citation>
    <scope>NUCLEOTIDE SEQUENCE [LARGE SCALE GENOMIC DNA]</scope>
    <source>
        <strain evidence="4 5">LI1</strain>
    </source>
</reference>
<dbReference type="RefSeq" id="WP_179577732.1">
    <property type="nucleotide sequence ID" value="NZ_JACCFM010000001.1"/>
</dbReference>
<dbReference type="PROSITE" id="PS51737">
    <property type="entry name" value="RECOMBINASE_DNA_BIND"/>
    <property type="match status" value="1"/>
</dbReference>
<sequence>MTEPRNAAIYARISSDPTGQALGISRQLEDCRRLAHERGWTVAEEYVDNDISAYSGKSRPAYHRMVSDIQAGARDAVIVYNLDRLTRRPVELEQFVEVCEGAGLRQLATVTADVDLGNDDGLFMARIFAAFAAKESGRKSERLRRKARQNAEAGKPGGGPNRPFGYEADKITVNPVEAELIQQIVRRVLAGESIRSIATWLDAERIPTSAGAEWRTSTVRMILKSPRIAGLRSHLGEVVGPAIWDPIITVEQRQQLLNVLAAKIATGRRTPRSYLLSGMLRCGKCGGRLFSSPREFERRYVCLSGPDHRGCGGVTVTAPPVEEWIAAAVLYRLDTPQMGDTLTGRLANDARHSELLEQLDRDQAKLTELAEMWADGEISRAEWKAAREPLDHRIKTTDRQLSQITGTTALEGIVGHGQELRERWDEMNLERQAAIVAAVLDHAVINPAVVKGGKFNPNRIVPVWNL</sequence>
<dbReference type="PROSITE" id="PS51736">
    <property type="entry name" value="RECOMBINASES_3"/>
    <property type="match status" value="1"/>
</dbReference>
<evidence type="ECO:0000313" key="4">
    <source>
        <dbReference type="EMBL" id="NYJ18883.1"/>
    </source>
</evidence>
<feature type="domain" description="Resolvase/invertase-type recombinase catalytic" evidence="2">
    <location>
        <begin position="6"/>
        <end position="154"/>
    </location>
</feature>
<dbReference type="InterPro" id="IPR025827">
    <property type="entry name" value="Zn_ribbon_recom_dom"/>
</dbReference>
<dbReference type="Proteomes" id="UP000537260">
    <property type="component" value="Unassembled WGS sequence"/>
</dbReference>
<dbReference type="Pfam" id="PF07508">
    <property type="entry name" value="Recombinase"/>
    <property type="match status" value="1"/>
</dbReference>
<evidence type="ECO:0000256" key="1">
    <source>
        <dbReference type="SAM" id="MobiDB-lite"/>
    </source>
</evidence>